<feature type="region of interest" description="Disordered" evidence="1">
    <location>
        <begin position="73"/>
        <end position="221"/>
    </location>
</feature>
<proteinExistence type="predicted"/>
<dbReference type="STRING" id="1276538.A0A1X7S6Y4"/>
<feature type="compositionally biased region" description="Basic and acidic residues" evidence="1">
    <location>
        <begin position="209"/>
        <end position="221"/>
    </location>
</feature>
<keyword evidence="3" id="KW-1185">Reference proteome</keyword>
<evidence type="ECO:0000256" key="1">
    <source>
        <dbReference type="SAM" id="MobiDB-lite"/>
    </source>
</evidence>
<protein>
    <submittedName>
        <fullName evidence="2">Uncharacterized protein</fullName>
    </submittedName>
</protein>
<gene>
    <name evidence="2" type="ORF">ZT3D7_G10435</name>
</gene>
<feature type="compositionally biased region" description="Basic residues" evidence="1">
    <location>
        <begin position="82"/>
        <end position="91"/>
    </location>
</feature>
<reference evidence="2 3" key="1">
    <citation type="submission" date="2016-06" db="EMBL/GenBank/DDBJ databases">
        <authorList>
            <person name="Kjaerup R.B."/>
            <person name="Dalgaard T.S."/>
            <person name="Juul-Madsen H.R."/>
        </authorList>
    </citation>
    <scope>NUCLEOTIDE SEQUENCE [LARGE SCALE GENOMIC DNA]</scope>
</reference>
<feature type="compositionally biased region" description="Acidic residues" evidence="1">
    <location>
        <begin position="110"/>
        <end position="120"/>
    </location>
</feature>
<name>A0A1X7S6Y4_ZYMT9</name>
<feature type="compositionally biased region" description="Basic residues" evidence="1">
    <location>
        <begin position="135"/>
        <end position="149"/>
    </location>
</feature>
<sequence>MATTTPNSHNKPCTLCGIPRPVLVRCKIDETAKWHMVCPGKCWISVSGGQEDARGHEAEHPFYKYGGMWKNKHADGPVSAKKPAKVKRRQKEGRNGKKGGGDGQSTDQGGEGDAEGDDGRDDVGGTIEGTASAKKPARVKRRQKAGRSGKKGDGDGQSADEVGDGDAESDDGHDHVGETTEGTSSDDGLDRETAHDKTVDLSTISTSKQDLDREEEAHHPA</sequence>
<dbReference type="Proteomes" id="UP000215127">
    <property type="component" value="Chromosome 11"/>
</dbReference>
<evidence type="ECO:0000313" key="3">
    <source>
        <dbReference type="Proteomes" id="UP000215127"/>
    </source>
</evidence>
<dbReference type="EMBL" id="LT853702">
    <property type="protein sequence ID" value="SMQ55280.1"/>
    <property type="molecule type" value="Genomic_DNA"/>
</dbReference>
<feature type="compositionally biased region" description="Basic and acidic residues" evidence="1">
    <location>
        <begin position="188"/>
        <end position="199"/>
    </location>
</feature>
<evidence type="ECO:0000313" key="2">
    <source>
        <dbReference type="EMBL" id="SMQ55280.1"/>
    </source>
</evidence>
<organism evidence="2 3">
    <name type="scientific">Zymoseptoria tritici (strain ST99CH_3D7)</name>
    <dbReference type="NCBI Taxonomy" id="1276538"/>
    <lineage>
        <taxon>Eukaryota</taxon>
        <taxon>Fungi</taxon>
        <taxon>Dikarya</taxon>
        <taxon>Ascomycota</taxon>
        <taxon>Pezizomycotina</taxon>
        <taxon>Dothideomycetes</taxon>
        <taxon>Dothideomycetidae</taxon>
        <taxon>Mycosphaerellales</taxon>
        <taxon>Mycosphaerellaceae</taxon>
        <taxon>Zymoseptoria</taxon>
    </lineage>
</organism>
<dbReference type="AlphaFoldDB" id="A0A1X7S6Y4"/>
<accession>A0A1X7S6Y4</accession>